<evidence type="ECO:0008006" key="4">
    <source>
        <dbReference type="Google" id="ProtNLM"/>
    </source>
</evidence>
<accession>A0A8H3AQ30</accession>
<sequence length="393" mass="43627">MQGSATNDIHETDALVPPHLPSFLANVFNLKPIVGNPSREEVKLVHEAVRALNNFLHMPELRDTDLPTELSQHLFDIQMSRNVSAFRGLQLTSDILACHRQKYPTSVLPNDVVYNPPTLPAYIPTDLRPIIGPPSNAEISSVHGALRMSESFSNVPSIFDPDLHAQLSQHLFDIQLARHVQRSILKRMTSAVPASHGQTTPHRSPGDMGANNEPVIQGSPSVAVDQSTQSTEIQNPPPEQPYLTNEVTSHQNLRENDEPRRATEIMTEIRDTLKNVTQILVGTQNSLARGFNSSAVHGSYNWDGISHDLGAHSLINEHGEVPEMHDLPTFKVTGNLGQPSLTLDNFTENQLARYLQFYSVGEEMIDEGEELKIKPGMINDARALLSRRLSLNR</sequence>
<organism evidence="2 3">
    <name type="scientific">Rhizoctonia solani</name>
    <dbReference type="NCBI Taxonomy" id="456999"/>
    <lineage>
        <taxon>Eukaryota</taxon>
        <taxon>Fungi</taxon>
        <taxon>Dikarya</taxon>
        <taxon>Basidiomycota</taxon>
        <taxon>Agaricomycotina</taxon>
        <taxon>Agaricomycetes</taxon>
        <taxon>Cantharellales</taxon>
        <taxon>Ceratobasidiaceae</taxon>
        <taxon>Rhizoctonia</taxon>
    </lineage>
</organism>
<feature type="compositionally biased region" description="Polar residues" evidence="1">
    <location>
        <begin position="218"/>
        <end position="234"/>
    </location>
</feature>
<feature type="region of interest" description="Disordered" evidence="1">
    <location>
        <begin position="189"/>
        <end position="260"/>
    </location>
</feature>
<dbReference type="Proteomes" id="UP000663888">
    <property type="component" value="Unassembled WGS sequence"/>
</dbReference>
<feature type="compositionally biased region" description="Polar residues" evidence="1">
    <location>
        <begin position="242"/>
        <end position="251"/>
    </location>
</feature>
<dbReference type="EMBL" id="CAJMWX010000790">
    <property type="protein sequence ID" value="CAE6430228.1"/>
    <property type="molecule type" value="Genomic_DNA"/>
</dbReference>
<reference evidence="2" key="1">
    <citation type="submission" date="2021-01" db="EMBL/GenBank/DDBJ databases">
        <authorList>
            <person name="Kaushik A."/>
        </authorList>
    </citation>
    <scope>NUCLEOTIDE SEQUENCE</scope>
    <source>
        <strain evidence="2">AG4-R118</strain>
    </source>
</reference>
<evidence type="ECO:0000256" key="1">
    <source>
        <dbReference type="SAM" id="MobiDB-lite"/>
    </source>
</evidence>
<proteinExistence type="predicted"/>
<protein>
    <recommendedName>
        <fullName evidence="4">Laminin domain protein</fullName>
    </recommendedName>
</protein>
<gene>
    <name evidence="2" type="ORF">RDB_LOCUS34542</name>
</gene>
<evidence type="ECO:0000313" key="2">
    <source>
        <dbReference type="EMBL" id="CAE6430228.1"/>
    </source>
</evidence>
<evidence type="ECO:0000313" key="3">
    <source>
        <dbReference type="Proteomes" id="UP000663888"/>
    </source>
</evidence>
<name>A0A8H3AQ30_9AGAM</name>
<comment type="caution">
    <text evidence="2">The sequence shown here is derived from an EMBL/GenBank/DDBJ whole genome shotgun (WGS) entry which is preliminary data.</text>
</comment>
<dbReference type="AlphaFoldDB" id="A0A8H3AQ30"/>